<keyword evidence="2" id="KW-1185">Reference proteome</keyword>
<reference evidence="1 2" key="1">
    <citation type="submission" date="2009-04" db="EMBL/GenBank/DDBJ databases">
        <authorList>
            <person name="Sebastian Y."/>
            <person name="Madupu R."/>
            <person name="Durkin A.S."/>
            <person name="Torralba M."/>
            <person name="Methe B."/>
            <person name="Sutton G.G."/>
            <person name="Strausberg R.L."/>
            <person name="Nelson K.E."/>
        </authorList>
    </citation>
    <scope>NUCLEOTIDE SEQUENCE [LARGE SCALE GENOMIC DNA]</scope>
    <source>
        <strain evidence="1 2">60-3</strain>
    </source>
</reference>
<proteinExistence type="predicted"/>
<evidence type="ECO:0000313" key="1">
    <source>
        <dbReference type="EMBL" id="EEK16349.1"/>
    </source>
</evidence>
<dbReference type="STRING" id="596327.PORUE0001_0314"/>
<gene>
    <name evidence="1" type="ORF">PORUE0001_0314</name>
</gene>
<evidence type="ECO:0000313" key="2">
    <source>
        <dbReference type="Proteomes" id="UP000003303"/>
    </source>
</evidence>
<dbReference type="AlphaFoldDB" id="C2MCZ4"/>
<protein>
    <submittedName>
        <fullName evidence="1">Uncharacterized protein</fullName>
    </submittedName>
</protein>
<comment type="caution">
    <text evidence="1">The sequence shown here is derived from an EMBL/GenBank/DDBJ whole genome shotgun (WGS) entry which is preliminary data.</text>
</comment>
<name>C2MCZ4_9PORP</name>
<accession>C2MCZ4</accession>
<dbReference type="Proteomes" id="UP000003303">
    <property type="component" value="Unassembled WGS sequence"/>
</dbReference>
<dbReference type="RefSeq" id="WP_007365790.1">
    <property type="nucleotide sequence ID" value="NZ_ACLR01000182.1"/>
</dbReference>
<dbReference type="OrthoDB" id="1013776at2"/>
<dbReference type="EMBL" id="ACLR01000182">
    <property type="protein sequence ID" value="EEK16349.1"/>
    <property type="molecule type" value="Genomic_DNA"/>
</dbReference>
<organism evidence="1 2">
    <name type="scientific">Porphyromonas uenonis 60-3</name>
    <dbReference type="NCBI Taxonomy" id="596327"/>
    <lineage>
        <taxon>Bacteria</taxon>
        <taxon>Pseudomonadati</taxon>
        <taxon>Bacteroidota</taxon>
        <taxon>Bacteroidia</taxon>
        <taxon>Bacteroidales</taxon>
        <taxon>Porphyromonadaceae</taxon>
        <taxon>Porphyromonas</taxon>
    </lineage>
</organism>
<sequence length="151" mass="17297">MKKRVSYQDFQRRQKLAEADLQIAERVWQRDIEYIKEQGVKKTIIDEVKDQIVPPKSFLGRIITPSKRRSRGKSSLLDRLLGGFTRSTDRSLTRGDYASEVQGAVPEPTGRTQQLISTGLAIAKPILWTVGLGIAKGYLRRKFKPLRLFIR</sequence>